<dbReference type="EMBL" id="JH816695">
    <property type="protein sequence ID" value="EKC26682.1"/>
    <property type="molecule type" value="Genomic_DNA"/>
</dbReference>
<dbReference type="SUPFAM" id="SSF50494">
    <property type="entry name" value="Trypsin-like serine proteases"/>
    <property type="match status" value="1"/>
</dbReference>
<dbReference type="HOGENOM" id="CLU_797537_0_0_1"/>
<comment type="similarity">
    <text evidence="1">Belongs to the peptidase S1 family.</text>
</comment>
<keyword evidence="3" id="KW-0378">Hydrolase</keyword>
<protein>
    <submittedName>
        <fullName evidence="3">Inactive serine protease 35</fullName>
    </submittedName>
</protein>
<dbReference type="InterPro" id="IPR001254">
    <property type="entry name" value="Trypsin_dom"/>
</dbReference>
<evidence type="ECO:0000256" key="2">
    <source>
        <dbReference type="ARBA" id="ARBA00022729"/>
    </source>
</evidence>
<dbReference type="PROSITE" id="PS00134">
    <property type="entry name" value="TRYPSIN_HIS"/>
    <property type="match status" value="1"/>
</dbReference>
<name>K1PQY3_MAGGI</name>
<dbReference type="InterPro" id="IPR018114">
    <property type="entry name" value="TRYPSIN_HIS"/>
</dbReference>
<dbReference type="PRINTS" id="PR00722">
    <property type="entry name" value="CHYMOTRYPSIN"/>
</dbReference>
<dbReference type="InterPro" id="IPR050966">
    <property type="entry name" value="Glutamyl_endopeptidase"/>
</dbReference>
<gene>
    <name evidence="3" type="ORF">CGI_10012867</name>
</gene>
<dbReference type="PROSITE" id="PS50240">
    <property type="entry name" value="TRYPSIN_DOM"/>
    <property type="match status" value="1"/>
</dbReference>
<evidence type="ECO:0000313" key="3">
    <source>
        <dbReference type="EMBL" id="EKC26682.1"/>
    </source>
</evidence>
<accession>K1PQY3</accession>
<dbReference type="KEGG" id="crg:105331623"/>
<dbReference type="GO" id="GO:0004252">
    <property type="term" value="F:serine-type endopeptidase activity"/>
    <property type="evidence" value="ECO:0007669"/>
    <property type="project" value="InterPro"/>
</dbReference>
<keyword evidence="2" id="KW-0732">Signal</keyword>
<organism evidence="3">
    <name type="scientific">Magallana gigas</name>
    <name type="common">Pacific oyster</name>
    <name type="synonym">Crassostrea gigas</name>
    <dbReference type="NCBI Taxonomy" id="29159"/>
    <lineage>
        <taxon>Eukaryota</taxon>
        <taxon>Metazoa</taxon>
        <taxon>Spiralia</taxon>
        <taxon>Lophotrochozoa</taxon>
        <taxon>Mollusca</taxon>
        <taxon>Bivalvia</taxon>
        <taxon>Autobranchia</taxon>
        <taxon>Pteriomorphia</taxon>
        <taxon>Ostreida</taxon>
        <taxon>Ostreoidea</taxon>
        <taxon>Ostreidae</taxon>
        <taxon>Magallana</taxon>
    </lineage>
</organism>
<dbReference type="PANTHER" id="PTHR15462">
    <property type="entry name" value="SERINE PROTEASE"/>
    <property type="match status" value="1"/>
</dbReference>
<dbReference type="Gene3D" id="2.40.10.10">
    <property type="entry name" value="Trypsin-like serine proteases"/>
    <property type="match status" value="2"/>
</dbReference>
<reference evidence="3" key="1">
    <citation type="journal article" date="2012" name="Nature">
        <title>The oyster genome reveals stress adaptation and complexity of shell formation.</title>
        <authorList>
            <person name="Zhang G."/>
            <person name="Fang X."/>
            <person name="Guo X."/>
            <person name="Li L."/>
            <person name="Luo R."/>
            <person name="Xu F."/>
            <person name="Yang P."/>
            <person name="Zhang L."/>
            <person name="Wang X."/>
            <person name="Qi H."/>
            <person name="Xiong Z."/>
            <person name="Que H."/>
            <person name="Xie Y."/>
            <person name="Holland P.W."/>
            <person name="Paps J."/>
            <person name="Zhu Y."/>
            <person name="Wu F."/>
            <person name="Chen Y."/>
            <person name="Wang J."/>
            <person name="Peng C."/>
            <person name="Meng J."/>
            <person name="Yang L."/>
            <person name="Liu J."/>
            <person name="Wen B."/>
            <person name="Zhang N."/>
            <person name="Huang Z."/>
            <person name="Zhu Q."/>
            <person name="Feng Y."/>
            <person name="Mount A."/>
            <person name="Hedgecock D."/>
            <person name="Xu Z."/>
            <person name="Liu Y."/>
            <person name="Domazet-Loso T."/>
            <person name="Du Y."/>
            <person name="Sun X."/>
            <person name="Zhang S."/>
            <person name="Liu B."/>
            <person name="Cheng P."/>
            <person name="Jiang X."/>
            <person name="Li J."/>
            <person name="Fan D."/>
            <person name="Wang W."/>
            <person name="Fu W."/>
            <person name="Wang T."/>
            <person name="Wang B."/>
            <person name="Zhang J."/>
            <person name="Peng Z."/>
            <person name="Li Y."/>
            <person name="Li N."/>
            <person name="Wang J."/>
            <person name="Chen M."/>
            <person name="He Y."/>
            <person name="Tan F."/>
            <person name="Song X."/>
            <person name="Zheng Q."/>
            <person name="Huang R."/>
            <person name="Yang H."/>
            <person name="Du X."/>
            <person name="Chen L."/>
            <person name="Yang M."/>
            <person name="Gaffney P.M."/>
            <person name="Wang S."/>
            <person name="Luo L."/>
            <person name="She Z."/>
            <person name="Ming Y."/>
            <person name="Huang W."/>
            <person name="Zhang S."/>
            <person name="Huang B."/>
            <person name="Zhang Y."/>
            <person name="Qu T."/>
            <person name="Ni P."/>
            <person name="Miao G."/>
            <person name="Wang J."/>
            <person name="Wang Q."/>
            <person name="Steinberg C.E."/>
            <person name="Wang H."/>
            <person name="Li N."/>
            <person name="Qian L."/>
            <person name="Zhang G."/>
            <person name="Li Y."/>
            <person name="Yang H."/>
            <person name="Liu X."/>
            <person name="Wang J."/>
            <person name="Yin Y."/>
            <person name="Wang J."/>
        </authorList>
    </citation>
    <scope>NUCLEOTIDE SEQUENCE [LARGE SCALE GENOMIC DNA]</scope>
    <source>
        <strain evidence="3">05x7-T-G4-1.051#20</strain>
    </source>
</reference>
<dbReference type="AlphaFoldDB" id="K1PQY3"/>
<dbReference type="PANTHER" id="PTHR15462:SF8">
    <property type="entry name" value="SERINE PROTEASE"/>
    <property type="match status" value="1"/>
</dbReference>
<dbReference type="Pfam" id="PF00089">
    <property type="entry name" value="Trypsin"/>
    <property type="match status" value="1"/>
</dbReference>
<dbReference type="InParanoid" id="K1PQY3"/>
<dbReference type="InterPro" id="IPR001314">
    <property type="entry name" value="Peptidase_S1A"/>
</dbReference>
<keyword evidence="3" id="KW-0645">Protease</keyword>
<proteinExistence type="inferred from homology"/>
<dbReference type="InterPro" id="IPR043504">
    <property type="entry name" value="Peptidase_S1_PA_chymotrypsin"/>
</dbReference>
<evidence type="ECO:0000256" key="1">
    <source>
        <dbReference type="ARBA" id="ARBA00007664"/>
    </source>
</evidence>
<dbReference type="GO" id="GO:0006508">
    <property type="term" value="P:proteolysis"/>
    <property type="evidence" value="ECO:0007669"/>
    <property type="project" value="UniProtKB-KW"/>
</dbReference>
<sequence length="348" mass="39895">MEEATVLLCICTLQLLTCIRAGENETRVGKDFLQFDHYSSNIRQQQIGTEHLVQIFPSKQVYTIKILPSVTMKNNLNKRMFLVNKPDLTKTQDQKREPKKSEFIYGTDDRIMVESYKLGQYPYFNVVKLSSGCTGTLLTPNYVMTAAHCVHDGVEFHKNMEMLKILIPRKMGYRLHYAREIIVPYNWQKSEGVSDASRVAFDYAIIRLAISVFGRQDFSPLRAIKSSIYSEKLCFFAFPNNENLMWKSECNGWNSFPWFNQNVLLSKCDSARGNSGATILAQDDRHGNTYKIIGVLSSVIPEKHYTSFSLLTADKISDICTMIYPEGQTYNICPHHESPLTSPWLYKG</sequence>
<dbReference type="OrthoDB" id="10037376at2759"/>
<dbReference type="InterPro" id="IPR009003">
    <property type="entry name" value="Peptidase_S1_PA"/>
</dbReference>